<evidence type="ECO:0000256" key="3">
    <source>
        <dbReference type="ARBA" id="ARBA00022692"/>
    </source>
</evidence>
<feature type="transmembrane region" description="Helical" evidence="6">
    <location>
        <begin position="182"/>
        <end position="203"/>
    </location>
</feature>
<feature type="transmembrane region" description="Helical" evidence="6">
    <location>
        <begin position="215"/>
        <end position="235"/>
    </location>
</feature>
<dbReference type="AlphaFoldDB" id="A0A2T5J2X8"/>
<feature type="transmembrane region" description="Helical" evidence="6">
    <location>
        <begin position="72"/>
        <end position="91"/>
    </location>
</feature>
<dbReference type="RefSeq" id="WP_107864002.1">
    <property type="nucleotide sequence ID" value="NZ_QAON01000001.1"/>
</dbReference>
<feature type="domain" description="EamA" evidence="7">
    <location>
        <begin position="155"/>
        <end position="286"/>
    </location>
</feature>
<dbReference type="EMBL" id="QAON01000001">
    <property type="protein sequence ID" value="PTQ90970.1"/>
    <property type="molecule type" value="Genomic_DNA"/>
</dbReference>
<feature type="domain" description="EamA" evidence="7">
    <location>
        <begin position="10"/>
        <end position="139"/>
    </location>
</feature>
<sequence>MNQTSRQQWIGYGLVLFTLSVWASFILVSRLAGKSVLTPWDTTALRFGTAAIVLLPYVLWKMEIRQFLNWRYLVVAILGGLGYAMLAYVGFSLAPAAHGAIFLHGFLPFWTAFMGWLLVSEAMTRDRWLGLSCIAFGIGAMAFLELQNPNSHFGWGDVMFAAASASWAAYTALLKRWQLPPIPATVGVAIISALLFLPIYWLFLPSGMAQASWSVIALQAGFQGILVVIVAMLTFIEAVRRLGAFTVGSFLALAPMLAASLAVPILDEPLTIGLVLGLLGMVTGALQPWRLLTGQSTTRT</sequence>
<keyword evidence="2" id="KW-1003">Cell membrane</keyword>
<feature type="transmembrane region" description="Helical" evidence="6">
    <location>
        <begin position="97"/>
        <end position="119"/>
    </location>
</feature>
<evidence type="ECO:0000256" key="5">
    <source>
        <dbReference type="ARBA" id="ARBA00023136"/>
    </source>
</evidence>
<feature type="transmembrane region" description="Helical" evidence="6">
    <location>
        <begin position="44"/>
        <end position="60"/>
    </location>
</feature>
<gene>
    <name evidence="8" type="ORF">C8N29_10139</name>
</gene>
<protein>
    <submittedName>
        <fullName evidence="8">Threonine/homoserine efflux transporter RhtA</fullName>
    </submittedName>
</protein>
<dbReference type="Pfam" id="PF00892">
    <property type="entry name" value="EamA"/>
    <property type="match status" value="2"/>
</dbReference>
<evidence type="ECO:0000256" key="2">
    <source>
        <dbReference type="ARBA" id="ARBA00022475"/>
    </source>
</evidence>
<dbReference type="InterPro" id="IPR000620">
    <property type="entry name" value="EamA_dom"/>
</dbReference>
<name>A0A2T5J2X8_9GAMM</name>
<dbReference type="OrthoDB" id="9805239at2"/>
<proteinExistence type="predicted"/>
<evidence type="ECO:0000313" key="9">
    <source>
        <dbReference type="Proteomes" id="UP000244223"/>
    </source>
</evidence>
<evidence type="ECO:0000256" key="4">
    <source>
        <dbReference type="ARBA" id="ARBA00022989"/>
    </source>
</evidence>
<dbReference type="SUPFAM" id="SSF103481">
    <property type="entry name" value="Multidrug resistance efflux transporter EmrE"/>
    <property type="match status" value="1"/>
</dbReference>
<feature type="transmembrane region" description="Helical" evidence="6">
    <location>
        <begin position="272"/>
        <end position="292"/>
    </location>
</feature>
<feature type="transmembrane region" description="Helical" evidence="6">
    <location>
        <begin position="152"/>
        <end position="170"/>
    </location>
</feature>
<evidence type="ECO:0000313" key="8">
    <source>
        <dbReference type="EMBL" id="PTQ90970.1"/>
    </source>
</evidence>
<evidence type="ECO:0000259" key="7">
    <source>
        <dbReference type="Pfam" id="PF00892"/>
    </source>
</evidence>
<dbReference type="Proteomes" id="UP000244223">
    <property type="component" value="Unassembled WGS sequence"/>
</dbReference>
<evidence type="ECO:0000256" key="1">
    <source>
        <dbReference type="ARBA" id="ARBA00004651"/>
    </source>
</evidence>
<keyword evidence="3 6" id="KW-0812">Transmembrane</keyword>
<dbReference type="GO" id="GO:0005886">
    <property type="term" value="C:plasma membrane"/>
    <property type="evidence" value="ECO:0007669"/>
    <property type="project" value="UniProtKB-SubCell"/>
</dbReference>
<dbReference type="InterPro" id="IPR037185">
    <property type="entry name" value="EmrE-like"/>
</dbReference>
<accession>A0A2T5J2X8</accession>
<dbReference type="PANTHER" id="PTHR32322:SF18">
    <property type="entry name" value="S-ADENOSYLMETHIONINE_S-ADENOSYLHOMOCYSTEINE TRANSPORTER"/>
    <property type="match status" value="1"/>
</dbReference>
<keyword evidence="4 6" id="KW-1133">Transmembrane helix</keyword>
<organism evidence="8 9">
    <name type="scientific">Agitococcus lubricus</name>
    <dbReference type="NCBI Taxonomy" id="1077255"/>
    <lineage>
        <taxon>Bacteria</taxon>
        <taxon>Pseudomonadati</taxon>
        <taxon>Pseudomonadota</taxon>
        <taxon>Gammaproteobacteria</taxon>
        <taxon>Moraxellales</taxon>
        <taxon>Moraxellaceae</taxon>
        <taxon>Agitococcus</taxon>
    </lineage>
</organism>
<feature type="transmembrane region" description="Helical" evidence="6">
    <location>
        <begin position="242"/>
        <end position="266"/>
    </location>
</feature>
<comment type="caution">
    <text evidence="8">The sequence shown here is derived from an EMBL/GenBank/DDBJ whole genome shotgun (WGS) entry which is preliminary data.</text>
</comment>
<feature type="transmembrane region" description="Helical" evidence="6">
    <location>
        <begin position="128"/>
        <end position="146"/>
    </location>
</feature>
<keyword evidence="9" id="KW-1185">Reference proteome</keyword>
<dbReference type="PANTHER" id="PTHR32322">
    <property type="entry name" value="INNER MEMBRANE TRANSPORTER"/>
    <property type="match status" value="1"/>
</dbReference>
<feature type="transmembrane region" description="Helical" evidence="6">
    <location>
        <begin position="12"/>
        <end position="32"/>
    </location>
</feature>
<keyword evidence="5 6" id="KW-0472">Membrane</keyword>
<reference evidence="8 9" key="1">
    <citation type="submission" date="2018-04" db="EMBL/GenBank/DDBJ databases">
        <title>Genomic Encyclopedia of Archaeal and Bacterial Type Strains, Phase II (KMG-II): from individual species to whole genera.</title>
        <authorList>
            <person name="Goeker M."/>
        </authorList>
    </citation>
    <scope>NUCLEOTIDE SEQUENCE [LARGE SCALE GENOMIC DNA]</scope>
    <source>
        <strain evidence="8 9">DSM 5822</strain>
    </source>
</reference>
<comment type="subcellular location">
    <subcellularLocation>
        <location evidence="1">Cell membrane</location>
        <topology evidence="1">Multi-pass membrane protein</topology>
    </subcellularLocation>
</comment>
<dbReference type="InterPro" id="IPR050638">
    <property type="entry name" value="AA-Vitamin_Transporters"/>
</dbReference>
<evidence type="ECO:0000256" key="6">
    <source>
        <dbReference type="SAM" id="Phobius"/>
    </source>
</evidence>